<comment type="similarity">
    <text evidence="1">Belongs to the transglycosylase Slt family.</text>
</comment>
<proteinExistence type="inferred from homology"/>
<sequence>MAAAFKRIKLALAQKGLIWILTSMALAVYPQANAKMTKVEQQTLNQQNRHSLQEKKLKLKTMPSVSRRSGAQVVELRGTTGPTKAKAYNKVTKPTSPAALQYLPMISEAATQWKIETALLLAIIHTESAFNPNAVSHKDAIGLMQVMQNGGALEVSQKLYFGRKISRNELFEPNFNIDTGAAYLHILKTDYLHSVRSEQNKMLLAIAAYNCGLSNLMRYLSYTQSLPQFSSEMNRLTEDELYFRLTQTLPIEETRNYVEKVMRLYHHYQKRVIDTL</sequence>
<evidence type="ECO:0000313" key="3">
    <source>
        <dbReference type="EMBL" id="KIF54896.1"/>
    </source>
</evidence>
<protein>
    <submittedName>
        <fullName evidence="3">Lytic murein transglycosylase</fullName>
    </submittedName>
</protein>
<dbReference type="Pfam" id="PF01464">
    <property type="entry name" value="SLT"/>
    <property type="match status" value="1"/>
</dbReference>
<reference evidence="3 4" key="1">
    <citation type="submission" date="2014-07" db="EMBL/GenBank/DDBJ databases">
        <title>Unique and conserved regions in Vibrio harveyi and related species in comparison with the shrimp pathogen Vibrio harveyi CAIM 1792.</title>
        <authorList>
            <person name="Espinoza-Valles I."/>
            <person name="Vora G."/>
            <person name="Leekitcharoenphon P."/>
            <person name="Ussery D."/>
            <person name="Hoj L."/>
            <person name="Gomez-Gil B."/>
        </authorList>
    </citation>
    <scope>NUCLEOTIDE SEQUENCE [LARGE SCALE GENOMIC DNA]</scope>
    <source>
        <strain evidence="4">CAIM 1854 / LMG 25443</strain>
    </source>
</reference>
<comment type="caution">
    <text evidence="3">The sequence shown here is derived from an EMBL/GenBank/DDBJ whole genome shotgun (WGS) entry which is preliminary data.</text>
</comment>
<evidence type="ECO:0000259" key="2">
    <source>
        <dbReference type="Pfam" id="PF01464"/>
    </source>
</evidence>
<dbReference type="PATRIC" id="fig|1229493.5.peg.2819"/>
<organism evidence="3 4">
    <name type="scientific">Vibrio owensii CAIM 1854 = LMG 25443</name>
    <dbReference type="NCBI Taxonomy" id="1229493"/>
    <lineage>
        <taxon>Bacteria</taxon>
        <taxon>Pseudomonadati</taxon>
        <taxon>Pseudomonadota</taxon>
        <taxon>Gammaproteobacteria</taxon>
        <taxon>Vibrionales</taxon>
        <taxon>Vibrionaceae</taxon>
        <taxon>Vibrio</taxon>
    </lineage>
</organism>
<dbReference type="Proteomes" id="UP000031586">
    <property type="component" value="Unassembled WGS sequence"/>
</dbReference>
<dbReference type="AlphaFoldDB" id="A0A0C1ZPN1"/>
<dbReference type="CDD" id="cd16893">
    <property type="entry name" value="LT_MltC_MltE"/>
    <property type="match status" value="1"/>
</dbReference>
<accession>A0A0C1ZPN1</accession>
<dbReference type="PANTHER" id="PTHR37423:SF2">
    <property type="entry name" value="MEMBRANE-BOUND LYTIC MUREIN TRANSGLYCOSYLASE C"/>
    <property type="match status" value="1"/>
</dbReference>
<dbReference type="SUPFAM" id="SSF53955">
    <property type="entry name" value="Lysozyme-like"/>
    <property type="match status" value="1"/>
</dbReference>
<name>A0A0C1ZPN1_9VIBR</name>
<dbReference type="InterPro" id="IPR023346">
    <property type="entry name" value="Lysozyme-like_dom_sf"/>
</dbReference>
<dbReference type="Gene3D" id="1.10.530.10">
    <property type="match status" value="1"/>
</dbReference>
<dbReference type="InterPro" id="IPR008258">
    <property type="entry name" value="Transglycosylase_SLT_dom_1"/>
</dbReference>
<dbReference type="PANTHER" id="PTHR37423">
    <property type="entry name" value="SOLUBLE LYTIC MUREIN TRANSGLYCOSYLASE-RELATED"/>
    <property type="match status" value="1"/>
</dbReference>
<evidence type="ECO:0000256" key="1">
    <source>
        <dbReference type="ARBA" id="ARBA00007734"/>
    </source>
</evidence>
<evidence type="ECO:0000313" key="4">
    <source>
        <dbReference type="Proteomes" id="UP000031586"/>
    </source>
</evidence>
<gene>
    <name evidence="3" type="ORF">H735_00705</name>
</gene>
<dbReference type="RefSeq" id="WP_020193912.1">
    <property type="nucleotide sequence ID" value="NZ_BAOH01000001.1"/>
</dbReference>
<dbReference type="EMBL" id="JPRD01000003">
    <property type="protein sequence ID" value="KIF54896.1"/>
    <property type="molecule type" value="Genomic_DNA"/>
</dbReference>
<feature type="domain" description="Transglycosylase SLT" evidence="2">
    <location>
        <begin position="105"/>
        <end position="226"/>
    </location>
</feature>